<evidence type="ECO:0000313" key="2">
    <source>
        <dbReference type="EMBL" id="QZI86130.1"/>
    </source>
</evidence>
<sequence length="83" mass="9389">MTNRFSHIKSQRRAEAPLTQPVSQCETTIKGKPKQQRIGRDAYDSLMGLLAEAPESPTTHHGVFIANSTKRTLRKQIEELFLP</sequence>
<feature type="compositionally biased region" description="Basic residues" evidence="1">
    <location>
        <begin position="1"/>
        <end position="11"/>
    </location>
</feature>
<dbReference type="EMBL" id="MW865291">
    <property type="protein sequence ID" value="QZI86130.1"/>
    <property type="molecule type" value="Genomic_DNA"/>
</dbReference>
<proteinExistence type="predicted"/>
<evidence type="ECO:0000256" key="1">
    <source>
        <dbReference type="SAM" id="MobiDB-lite"/>
    </source>
</evidence>
<keyword evidence="3" id="KW-1185">Reference proteome</keyword>
<organism evidence="2 3">
    <name type="scientific">Vibrio phage 15E36.1</name>
    <dbReference type="NCBI Taxonomy" id="2859290"/>
    <lineage>
        <taxon>Viruses</taxon>
        <taxon>Duplodnaviria</taxon>
        <taxon>Heunggongvirae</taxon>
        <taxon>Uroviricota</taxon>
        <taxon>Caudoviricetes</taxon>
        <taxon>Autographivirales</taxon>
        <taxon>Autosignataviridae</taxon>
        <taxon>Colwellvirinae</taxon>
        <taxon>Roscoffvirus</taxon>
        <taxon>Roscoffvirus rv15E36</taxon>
    </lineage>
</organism>
<accession>A0AAE7XUC5</accession>
<protein>
    <submittedName>
        <fullName evidence="2">Uncharacterized protein</fullName>
    </submittedName>
</protein>
<gene>
    <name evidence="2" type="ORF">PODOV006v2_p0036</name>
</gene>
<name>A0AAE7XUC5_9CAUD</name>
<feature type="region of interest" description="Disordered" evidence="1">
    <location>
        <begin position="1"/>
        <end position="36"/>
    </location>
</feature>
<evidence type="ECO:0000313" key="3">
    <source>
        <dbReference type="Proteomes" id="UP000828465"/>
    </source>
</evidence>
<dbReference type="Proteomes" id="UP000828465">
    <property type="component" value="Segment"/>
</dbReference>
<reference evidence="2" key="1">
    <citation type="submission" date="2021-03" db="EMBL/GenBank/DDBJ databases">
        <title>Rapid evolution of virus immunity in the wild.</title>
        <authorList>
            <person name="Piel D."/>
            <person name="Bruto M."/>
            <person name="Labreuche Y."/>
            <person name="Blanquart F."/>
            <person name="Chenivesse S."/>
            <person name="Lepanse S."/>
            <person name="James A."/>
            <person name="Garcia Cruz R."/>
            <person name="Dubert J."/>
            <person name="Petton B."/>
            <person name="Lieberman E."/>
            <person name="Wegner M.K."/>
            <person name="Hussain F.A."/>
            <person name="Kauffman K.K."/>
            <person name="Polz M.F."/>
            <person name="Gandon S."/>
            <person name="Bikard D."/>
            <person name="Le Roux F."/>
        </authorList>
    </citation>
    <scope>NUCLEOTIDE SEQUENCE</scope>
</reference>